<reference evidence="5 6" key="1">
    <citation type="submission" date="2019-04" db="EMBL/GenBank/DDBJ databases">
        <title>Rhodococcus oryzae sp. nov., a novel actinomycete isolated from rhizosphere soil of rice (Oryza sativa L.).</title>
        <authorList>
            <person name="Li C."/>
        </authorList>
    </citation>
    <scope>NUCLEOTIDE SEQUENCE [LARGE SCALE GENOMIC DNA]</scope>
    <source>
        <strain evidence="5 6">NEAU-CX67</strain>
    </source>
</reference>
<dbReference type="InterPro" id="IPR021798">
    <property type="entry name" value="AftD_N"/>
</dbReference>
<dbReference type="Pfam" id="PF24607">
    <property type="entry name" value="CBM_AftD"/>
    <property type="match status" value="1"/>
</dbReference>
<feature type="domain" description="Arabinofuranosyltransferase D third carbohydrate binding module" evidence="4">
    <location>
        <begin position="977"/>
        <end position="1117"/>
    </location>
</feature>
<feature type="transmembrane region" description="Helical" evidence="2">
    <location>
        <begin position="330"/>
        <end position="347"/>
    </location>
</feature>
<feature type="transmembrane region" description="Helical" evidence="2">
    <location>
        <begin position="1323"/>
        <end position="1343"/>
    </location>
</feature>
<evidence type="ECO:0000256" key="1">
    <source>
        <dbReference type="SAM" id="MobiDB-lite"/>
    </source>
</evidence>
<feature type="transmembrane region" description="Helical" evidence="2">
    <location>
        <begin position="1363"/>
        <end position="1392"/>
    </location>
</feature>
<evidence type="ECO:0000259" key="4">
    <source>
        <dbReference type="Pfam" id="PF24607"/>
    </source>
</evidence>
<dbReference type="Pfam" id="PF11847">
    <property type="entry name" value="GT-C_AftD"/>
    <property type="match status" value="1"/>
</dbReference>
<keyword evidence="2" id="KW-1133">Transmembrane helix</keyword>
<feature type="transmembrane region" description="Helical" evidence="2">
    <location>
        <begin position="226"/>
        <end position="246"/>
    </location>
</feature>
<comment type="caution">
    <text evidence="5">The sequence shown here is derived from an EMBL/GenBank/DDBJ whole genome shotgun (WGS) entry which is preliminary data.</text>
</comment>
<protein>
    <submittedName>
        <fullName evidence="5">DUF3367 domain-containing protein</fullName>
    </submittedName>
</protein>
<feature type="transmembrane region" description="Helical" evidence="2">
    <location>
        <begin position="293"/>
        <end position="318"/>
    </location>
</feature>
<dbReference type="InterPro" id="IPR008979">
    <property type="entry name" value="Galactose-bd-like_sf"/>
</dbReference>
<evidence type="ECO:0000259" key="3">
    <source>
        <dbReference type="Pfam" id="PF11847"/>
    </source>
</evidence>
<dbReference type="Proteomes" id="UP000305109">
    <property type="component" value="Unassembled WGS sequence"/>
</dbReference>
<proteinExistence type="predicted"/>
<gene>
    <name evidence="5" type="ORF">FCG67_05960</name>
</gene>
<feature type="region of interest" description="Disordered" evidence="1">
    <location>
        <begin position="696"/>
        <end position="724"/>
    </location>
</feature>
<accession>A0ABY2RPI2</accession>
<keyword evidence="2" id="KW-0472">Membrane</keyword>
<feature type="transmembrane region" description="Helical" evidence="2">
    <location>
        <begin position="98"/>
        <end position="115"/>
    </location>
</feature>
<feature type="region of interest" description="Disordered" evidence="1">
    <location>
        <begin position="1002"/>
        <end position="1021"/>
    </location>
</feature>
<evidence type="ECO:0000313" key="5">
    <source>
        <dbReference type="EMBL" id="TJZ80389.1"/>
    </source>
</evidence>
<keyword evidence="2" id="KW-0812">Transmembrane</keyword>
<organism evidence="5 6">
    <name type="scientific">Rhodococcus oryzae</name>
    <dbReference type="NCBI Taxonomy" id="2571143"/>
    <lineage>
        <taxon>Bacteria</taxon>
        <taxon>Bacillati</taxon>
        <taxon>Actinomycetota</taxon>
        <taxon>Actinomycetes</taxon>
        <taxon>Mycobacteriales</taxon>
        <taxon>Nocardiaceae</taxon>
        <taxon>Rhodococcus</taxon>
    </lineage>
</organism>
<feature type="domain" description="Alpha-(1-&gt;3)-arabinofuranosyltransferase N-terminal GT-C" evidence="3">
    <location>
        <begin position="23"/>
        <end position="726"/>
    </location>
</feature>
<dbReference type="SUPFAM" id="SSF49785">
    <property type="entry name" value="Galactose-binding domain-like"/>
    <property type="match status" value="2"/>
</dbReference>
<sequence length="1484" mass="153963">MASEAPNNAPLTRRWLFGASAIAFLLAFLQAPGQLVADTKFDLTQNPLGFLERASHQWSSQAPLGQVQNQAYGYFFPHGAFFSLGELAHIPPWITQRIWWALLLIAGFWGIIRVAEALGIGSRSSRIIAAVAFALSPRVLTTLGSISSETLPMMLAPWVLLPVILATSSLVSTSGPQGDQKYSPARLAAQSALAVALMGSVNAVATAAACLVAALWWAAHRPNRRWWIFTAWWIPLCLVATAWWMVPLLLLGKVSPPFLDYIESSGVTTQWTNLAEVLRGTDSWTPFVSPERIAGAVLVTQPAAVLATGLIAAAGMAGLAMRSMPAKGRLALILFVGLAGLAAGYVGDLGSPIAEQVRVFLDSGGAPLRNVHKLEPLVRLPLVLGLAHLLGKVPLPGSVPRARWRTALAHPEREPMVALTSLILVALTLATSLAWTGKLAPRGAYPEVPAYWHEAADWLGEHAAGTSPDGSDAQRALVVPGAPFATQFWGLTRDEPMQALADTPWAVRDAVPLVPPGAIRALDSVQRLIADGSPSAGLAETLLGQGIGYVVVRNDLDPETSRSTRPALVHQAIDGSPGLEKVAQFGEDIGAGEADGLVTDSDLRPRYPAVEIYRVTVPREREVPPPTLPGAAGSGPYTVDLNGAPRVQGGPESLQRLAARRDLGDAGLDLPAGPVLLAADAERAGLPVDSVVVTDTPTDRETDYGQVDNHSSALRTPDDPRRTHNLVPDYPVSGAPLVTGEWDGARITVSSSASDATQLGGTSPGSGPAATVDGDPATGWFSNGLESALGQWIRLDFDAPVTSGLLKLRTSPGSLGVPVKQLEVTTPNGSTAVRVGKPGEVITVSLPTGKTDWLKITATKTEDGSVGTQFGVSEISVEDFSDRDAPVPVPIRFRTVLPPTPADATVAGWDLGQELPGRTGCVEAPDRVRCSRGLGLAPEEPGTFQRTLSAPAATAVTPQLVLRSRQGPALDALLAEPGRAQAVGQAAVGDLRGSAFAATDGDPRTAWTASEDTTSGKDAKPTLTVNLPEPTLVTGLNLTPSLGALPAAPTTVAVDLGTGPQVRDLTGDEPIRLEPAVTDRIVLSLVDWEDVLDQTALGFAKVQPAGLAEIGVLTTTEDGTDLVVAGTGVEEQPTDRTVTVGCADGPTLSLAGRTLRASVTATVGQLRSGAPVPATVCAGDTAGVDETESTAVDPDVLAATAISLPAGRQDVTVAPGAAFFVDGLQLAATPSAGTTAATAAQDAVRVATDGWTPNQRALRVAAPDGDRLLVVPESHNIGWVATAPDGAELTPVVVNGWQQGWIVPAGTDGTVVLEFPTDRWYRLGIFGGLLLLIPLLLLAVLPARRCVAAGPAPRTWHAVTVGYLGLLALATVIAGLPGTIVAALVTGLALALRVRRGPASAARILVGIAGAGSMLSAALLSTGPWRALDGYVGHSVLVQLPALIAVVAVGLAALPLASSARAARALRCLSQLFTARRVGSSTSA</sequence>
<feature type="transmembrane region" description="Helical" evidence="2">
    <location>
        <begin position="127"/>
        <end position="146"/>
    </location>
</feature>
<keyword evidence="6" id="KW-1185">Reference proteome</keyword>
<dbReference type="RefSeq" id="WP_136907970.1">
    <property type="nucleotide sequence ID" value="NZ_SUMD01000002.1"/>
</dbReference>
<dbReference type="EMBL" id="SUMD01000002">
    <property type="protein sequence ID" value="TJZ80389.1"/>
    <property type="molecule type" value="Genomic_DNA"/>
</dbReference>
<evidence type="ECO:0000313" key="6">
    <source>
        <dbReference type="Proteomes" id="UP000305109"/>
    </source>
</evidence>
<feature type="transmembrane region" description="Helical" evidence="2">
    <location>
        <begin position="1437"/>
        <end position="1457"/>
    </location>
</feature>
<dbReference type="Gene3D" id="2.60.120.260">
    <property type="entry name" value="Galactose-binding domain-like"/>
    <property type="match status" value="1"/>
</dbReference>
<feature type="transmembrane region" description="Helical" evidence="2">
    <location>
        <begin position="1404"/>
        <end position="1425"/>
    </location>
</feature>
<feature type="transmembrane region" description="Helical" evidence="2">
    <location>
        <begin position="192"/>
        <end position="219"/>
    </location>
</feature>
<evidence type="ECO:0000256" key="2">
    <source>
        <dbReference type="SAM" id="Phobius"/>
    </source>
</evidence>
<name>A0ABY2RPI2_9NOCA</name>
<dbReference type="InterPro" id="IPR056997">
    <property type="entry name" value="CBM_AftD"/>
</dbReference>